<evidence type="ECO:0000313" key="2">
    <source>
        <dbReference type="Proteomes" id="UP000265520"/>
    </source>
</evidence>
<reference evidence="1 2" key="1">
    <citation type="journal article" date="2018" name="Front. Plant Sci.">
        <title>Red Clover (Trifolium pratense) and Zigzag Clover (T. medium) - A Picture of Genomic Similarities and Differences.</title>
        <authorList>
            <person name="Dluhosova J."/>
            <person name="Istvanek J."/>
            <person name="Nedelnik J."/>
            <person name="Repkova J."/>
        </authorList>
    </citation>
    <scope>NUCLEOTIDE SEQUENCE [LARGE SCALE GENOMIC DNA]</scope>
    <source>
        <strain evidence="2">cv. 10/8</strain>
        <tissue evidence="1">Leaf</tissue>
    </source>
</reference>
<sequence>LDSDDGLMELLLRVCGSMLVLDQNFTRSESSP</sequence>
<name>A0A392V721_9FABA</name>
<keyword evidence="2" id="KW-1185">Reference proteome</keyword>
<dbReference type="Proteomes" id="UP000265520">
    <property type="component" value="Unassembled WGS sequence"/>
</dbReference>
<evidence type="ECO:0000313" key="1">
    <source>
        <dbReference type="EMBL" id="MCI82751.1"/>
    </source>
</evidence>
<comment type="caution">
    <text evidence="1">The sequence shown here is derived from an EMBL/GenBank/DDBJ whole genome shotgun (WGS) entry which is preliminary data.</text>
</comment>
<protein>
    <submittedName>
        <fullName evidence="1">Uncharacterized protein</fullName>
    </submittedName>
</protein>
<dbReference type="AlphaFoldDB" id="A0A392V721"/>
<organism evidence="1 2">
    <name type="scientific">Trifolium medium</name>
    <dbReference type="NCBI Taxonomy" id="97028"/>
    <lineage>
        <taxon>Eukaryota</taxon>
        <taxon>Viridiplantae</taxon>
        <taxon>Streptophyta</taxon>
        <taxon>Embryophyta</taxon>
        <taxon>Tracheophyta</taxon>
        <taxon>Spermatophyta</taxon>
        <taxon>Magnoliopsida</taxon>
        <taxon>eudicotyledons</taxon>
        <taxon>Gunneridae</taxon>
        <taxon>Pentapetalae</taxon>
        <taxon>rosids</taxon>
        <taxon>fabids</taxon>
        <taxon>Fabales</taxon>
        <taxon>Fabaceae</taxon>
        <taxon>Papilionoideae</taxon>
        <taxon>50 kb inversion clade</taxon>
        <taxon>NPAAA clade</taxon>
        <taxon>Hologalegina</taxon>
        <taxon>IRL clade</taxon>
        <taxon>Trifolieae</taxon>
        <taxon>Trifolium</taxon>
    </lineage>
</organism>
<accession>A0A392V721</accession>
<feature type="non-terminal residue" evidence="1">
    <location>
        <position position="1"/>
    </location>
</feature>
<proteinExistence type="predicted"/>
<dbReference type="EMBL" id="LXQA011050892">
    <property type="protein sequence ID" value="MCI82751.1"/>
    <property type="molecule type" value="Genomic_DNA"/>
</dbReference>